<proteinExistence type="inferred from homology"/>
<evidence type="ECO:0000256" key="6">
    <source>
        <dbReference type="ARBA" id="ARBA00023277"/>
    </source>
</evidence>
<dbReference type="PROSITE" id="PS50853">
    <property type="entry name" value="FN3"/>
    <property type="match status" value="2"/>
</dbReference>
<evidence type="ECO:0000259" key="13">
    <source>
        <dbReference type="PROSITE" id="PS51910"/>
    </source>
</evidence>
<evidence type="ECO:0000256" key="2">
    <source>
        <dbReference type="ARBA" id="ARBA00009121"/>
    </source>
</evidence>
<dbReference type="SMART" id="SM00636">
    <property type="entry name" value="Glyco_18"/>
    <property type="match status" value="1"/>
</dbReference>
<feature type="signal peptide" evidence="10">
    <location>
        <begin position="1"/>
        <end position="21"/>
    </location>
</feature>
<dbReference type="Gene3D" id="2.60.40.290">
    <property type="match status" value="2"/>
</dbReference>
<keyword evidence="4 9" id="KW-0378">Hydrolase</keyword>
<dbReference type="Gene3D" id="3.20.20.80">
    <property type="entry name" value="Glycosidases"/>
    <property type="match status" value="1"/>
</dbReference>
<dbReference type="PANTHER" id="PTHR11177">
    <property type="entry name" value="CHITINASE"/>
    <property type="match status" value="1"/>
</dbReference>
<dbReference type="SUPFAM" id="SSF49384">
    <property type="entry name" value="Carbohydrate-binding domain"/>
    <property type="match status" value="2"/>
</dbReference>
<evidence type="ECO:0000313" key="14">
    <source>
        <dbReference type="EMBL" id="MBB5892946.1"/>
    </source>
</evidence>
<dbReference type="InterPro" id="IPR001919">
    <property type="entry name" value="CBD2"/>
</dbReference>
<keyword evidence="15" id="KW-1185">Reference proteome</keyword>
<dbReference type="Pfam" id="PF00041">
    <property type="entry name" value="fn3"/>
    <property type="match status" value="2"/>
</dbReference>
<evidence type="ECO:0000256" key="4">
    <source>
        <dbReference type="ARBA" id="ARBA00022801"/>
    </source>
</evidence>
<keyword evidence="10" id="KW-0732">Signal</keyword>
<evidence type="ECO:0000256" key="10">
    <source>
        <dbReference type="SAM" id="SignalP"/>
    </source>
</evidence>
<dbReference type="Gene3D" id="2.60.40.10">
    <property type="entry name" value="Immunoglobulins"/>
    <property type="match status" value="2"/>
</dbReference>
<dbReference type="PROSITE" id="PS51910">
    <property type="entry name" value="GH18_2"/>
    <property type="match status" value="1"/>
</dbReference>
<dbReference type="EMBL" id="JACHIR010000001">
    <property type="protein sequence ID" value="MBB5892946.1"/>
    <property type="molecule type" value="Genomic_DNA"/>
</dbReference>
<dbReference type="PANTHER" id="PTHR11177:SF317">
    <property type="entry name" value="CHITINASE 12-RELATED"/>
    <property type="match status" value="1"/>
</dbReference>
<dbReference type="EC" id="3.2.1.14" evidence="3"/>
<dbReference type="GO" id="GO:0006032">
    <property type="term" value="P:chitin catabolic process"/>
    <property type="evidence" value="ECO:0007669"/>
    <property type="project" value="UniProtKB-KW"/>
</dbReference>
<evidence type="ECO:0000259" key="11">
    <source>
        <dbReference type="PROSITE" id="PS50853"/>
    </source>
</evidence>
<feature type="chain" id="PRO_5039556035" description="chitinase" evidence="10">
    <location>
        <begin position="22"/>
        <end position="855"/>
    </location>
</feature>
<name>A0A7W9KI38_9PSEU</name>
<evidence type="ECO:0000256" key="5">
    <source>
        <dbReference type="ARBA" id="ARBA00023024"/>
    </source>
</evidence>
<dbReference type="InterPro" id="IPR008965">
    <property type="entry name" value="CBM2/CBM3_carb-bd_dom_sf"/>
</dbReference>
<comment type="caution">
    <text evidence="14">The sequence shown here is derived from an EMBL/GenBank/DDBJ whole genome shotgun (WGS) entry which is preliminary data.</text>
</comment>
<accession>A0A7W9KI38</accession>
<dbReference type="GO" id="GO:0000272">
    <property type="term" value="P:polysaccharide catabolic process"/>
    <property type="evidence" value="ECO:0007669"/>
    <property type="project" value="UniProtKB-KW"/>
</dbReference>
<feature type="domain" description="CBM2" evidence="12">
    <location>
        <begin position="19"/>
        <end position="128"/>
    </location>
</feature>
<dbReference type="Gene3D" id="3.10.50.10">
    <property type="match status" value="1"/>
</dbReference>
<dbReference type="InterPro" id="IPR001579">
    <property type="entry name" value="Glyco_hydro_18_chit_AS"/>
</dbReference>
<dbReference type="InterPro" id="IPR011583">
    <property type="entry name" value="Chitinase_II/V-like_cat"/>
</dbReference>
<gene>
    <name evidence="14" type="ORF">BJ998_004142</name>
</gene>
<evidence type="ECO:0000313" key="15">
    <source>
        <dbReference type="Proteomes" id="UP000585638"/>
    </source>
</evidence>
<feature type="domain" description="GH18" evidence="13">
    <location>
        <begin position="430"/>
        <end position="855"/>
    </location>
</feature>
<dbReference type="GO" id="GO:0008843">
    <property type="term" value="F:endochitinase activity"/>
    <property type="evidence" value="ECO:0007669"/>
    <property type="project" value="UniProtKB-EC"/>
</dbReference>
<dbReference type="Pfam" id="PF00553">
    <property type="entry name" value="CBM_2"/>
    <property type="match status" value="2"/>
</dbReference>
<dbReference type="InterPro" id="IPR036116">
    <property type="entry name" value="FN3_sf"/>
</dbReference>
<dbReference type="InterPro" id="IPR013783">
    <property type="entry name" value="Ig-like_fold"/>
</dbReference>
<dbReference type="InterPro" id="IPR017853">
    <property type="entry name" value="GH"/>
</dbReference>
<organism evidence="14 15">
    <name type="scientific">Kutzneria kofuensis</name>
    <dbReference type="NCBI Taxonomy" id="103725"/>
    <lineage>
        <taxon>Bacteria</taxon>
        <taxon>Bacillati</taxon>
        <taxon>Actinomycetota</taxon>
        <taxon>Actinomycetes</taxon>
        <taxon>Pseudonocardiales</taxon>
        <taxon>Pseudonocardiaceae</taxon>
        <taxon>Kutzneria</taxon>
    </lineage>
</organism>
<keyword evidence="5" id="KW-0146">Chitin degradation</keyword>
<dbReference type="Pfam" id="PF00704">
    <property type="entry name" value="Glyco_hydro_18"/>
    <property type="match status" value="1"/>
</dbReference>
<dbReference type="RefSeq" id="WP_184863991.1">
    <property type="nucleotide sequence ID" value="NZ_BAAAWY010000001.1"/>
</dbReference>
<dbReference type="InterPro" id="IPR003961">
    <property type="entry name" value="FN3_dom"/>
</dbReference>
<evidence type="ECO:0000256" key="1">
    <source>
        <dbReference type="ARBA" id="ARBA00000822"/>
    </source>
</evidence>
<keyword evidence="6" id="KW-0119">Carbohydrate metabolism</keyword>
<dbReference type="GO" id="GO:0008061">
    <property type="term" value="F:chitin binding"/>
    <property type="evidence" value="ECO:0007669"/>
    <property type="project" value="InterPro"/>
</dbReference>
<evidence type="ECO:0000259" key="12">
    <source>
        <dbReference type="PROSITE" id="PS51173"/>
    </source>
</evidence>
<feature type="domain" description="Fibronectin type-III" evidence="11">
    <location>
        <begin position="245"/>
        <end position="331"/>
    </location>
</feature>
<dbReference type="InterPro" id="IPR050314">
    <property type="entry name" value="Glycosyl_Hydrlase_18"/>
</dbReference>
<dbReference type="PROSITE" id="PS51173">
    <property type="entry name" value="CBM2"/>
    <property type="match status" value="2"/>
</dbReference>
<dbReference type="PROSITE" id="PS01095">
    <property type="entry name" value="GH18_1"/>
    <property type="match status" value="1"/>
</dbReference>
<dbReference type="SMART" id="SM00637">
    <property type="entry name" value="CBD_II"/>
    <property type="match status" value="2"/>
</dbReference>
<dbReference type="Proteomes" id="UP000585638">
    <property type="component" value="Unassembled WGS sequence"/>
</dbReference>
<dbReference type="SUPFAM" id="SSF49265">
    <property type="entry name" value="Fibronectin type III"/>
    <property type="match status" value="1"/>
</dbReference>
<dbReference type="InterPro" id="IPR001223">
    <property type="entry name" value="Glyco_hydro18_cat"/>
</dbReference>
<dbReference type="SMART" id="SM00060">
    <property type="entry name" value="FN3"/>
    <property type="match status" value="2"/>
</dbReference>
<sequence>MRKLALLSATLLTLGAAVALAPQAAATTGLTATFTASAGGGKYVVANSTAAAITGWSIAFDLPAGVTASNPQNGSLTQTGTHVVATPAYYINTVAAHGTTEPYSLSFSLSSAATPANCLLNGVNCDGSGGTTPPPVTAAVTAQYSQAGSTGKYVVSNNSDTDLKSWSIAFDLPSGTTVSNGQNGTVTQTGTHVVATPAYYNTAVKAHGTTEPYSLTFTVSGSGSPQNCRVNDLKCDGTADAPPGAPTNLHATAKTTKTVLLAWNAATAGDLPIAGYDVYNGSAPAASVTGTSASISGLTPKTSYTFTVKAKDTHGTSSPASAPVTVMTNDPSADTQPPSAPTGLAVTGKDSTSISLSWSASTDNTGVVSYDVYNGTSVATTVTGTTAKVTGLSPSTQYTFTVRARDGYDNVSAASNAVTASTTDVIGSGYAKVGYFVQWGIYGRQYFVKNLVTTGAAAKLTHLLYAFENIDPVNLTCLSGVTRGTTADPEDPNQGDGAGDADADYGRPFSAAQAVNGVADDGFAPLRGNLNQLKELKALYPNLKILVSLGGWTYSKYFSDVAKTDASRKKFVSSCIDTWIKGNLPVTGGAGGQGVAAGIFDGIDVDWEWPGDAGGHPGNHYSPSDKANLTALLAEFRTELDALGATNGKRYQLTAFTPADPTKVSEGWDLPQTAKSLDIFNVQGYDFHGSGSDNSWEPNQTGDQANLYPAGNDPYSFHFSVDGAVQTYLSAGVNPRKMTVGIPFYGRGWQGVADGGAHGEWQVAHGAAPGQFAEEAGTRGYSNLISAVPGMTVYHNTQAVATYGYDGNQWWSFDDTWSIGQKMAYIKNKGLLGAMIWEMSGDTGTLMSAVDGGLK</sequence>
<reference evidence="14 15" key="1">
    <citation type="submission" date="2020-08" db="EMBL/GenBank/DDBJ databases">
        <title>Sequencing the genomes of 1000 actinobacteria strains.</title>
        <authorList>
            <person name="Klenk H.-P."/>
        </authorList>
    </citation>
    <scope>NUCLEOTIDE SEQUENCE [LARGE SCALE GENOMIC DNA]</scope>
    <source>
        <strain evidence="14 15">DSM 43851</strain>
    </source>
</reference>
<keyword evidence="8" id="KW-0624">Polysaccharide degradation</keyword>
<dbReference type="GO" id="GO:0030247">
    <property type="term" value="F:polysaccharide binding"/>
    <property type="evidence" value="ECO:0007669"/>
    <property type="project" value="UniProtKB-UniRule"/>
</dbReference>
<dbReference type="SUPFAM" id="SSF54556">
    <property type="entry name" value="Chitinase insertion domain"/>
    <property type="match status" value="1"/>
</dbReference>
<keyword evidence="7 9" id="KW-0326">Glycosidase</keyword>
<dbReference type="SUPFAM" id="SSF51445">
    <property type="entry name" value="(Trans)glycosidases"/>
    <property type="match status" value="1"/>
</dbReference>
<dbReference type="CDD" id="cd06548">
    <property type="entry name" value="GH18_chitinase"/>
    <property type="match status" value="1"/>
</dbReference>
<comment type="catalytic activity">
    <reaction evidence="1">
        <text>Random endo-hydrolysis of N-acetyl-beta-D-glucosaminide (1-&gt;4)-beta-linkages in chitin and chitodextrins.</text>
        <dbReference type="EC" id="3.2.1.14"/>
    </reaction>
</comment>
<evidence type="ECO:0000256" key="9">
    <source>
        <dbReference type="RuleBase" id="RU000489"/>
    </source>
</evidence>
<dbReference type="AlphaFoldDB" id="A0A7W9KI38"/>
<dbReference type="CDD" id="cd00063">
    <property type="entry name" value="FN3"/>
    <property type="match status" value="2"/>
</dbReference>
<feature type="domain" description="Fibronectin type-III" evidence="11">
    <location>
        <begin position="337"/>
        <end position="425"/>
    </location>
</feature>
<dbReference type="InterPro" id="IPR012291">
    <property type="entry name" value="CBM2_carb-bd_dom_sf"/>
</dbReference>
<evidence type="ECO:0000256" key="3">
    <source>
        <dbReference type="ARBA" id="ARBA00012729"/>
    </source>
</evidence>
<dbReference type="InterPro" id="IPR029070">
    <property type="entry name" value="Chitinase_insertion_sf"/>
</dbReference>
<evidence type="ECO:0000256" key="7">
    <source>
        <dbReference type="ARBA" id="ARBA00023295"/>
    </source>
</evidence>
<comment type="similarity">
    <text evidence="2">Belongs to the glycosyl hydrolase 18 family. Chitinase class II subfamily.</text>
</comment>
<feature type="domain" description="CBM2" evidence="12">
    <location>
        <begin position="129"/>
        <end position="238"/>
    </location>
</feature>
<evidence type="ECO:0000256" key="8">
    <source>
        <dbReference type="ARBA" id="ARBA00023326"/>
    </source>
</evidence>
<protein>
    <recommendedName>
        <fullName evidence="3">chitinase</fullName>
        <ecNumber evidence="3">3.2.1.14</ecNumber>
    </recommendedName>
</protein>